<feature type="transmembrane region" description="Helical" evidence="1">
    <location>
        <begin position="27"/>
        <end position="47"/>
    </location>
</feature>
<dbReference type="Proteomes" id="UP000540556">
    <property type="component" value="Unassembled WGS sequence"/>
</dbReference>
<keyword evidence="3" id="KW-1185">Reference proteome</keyword>
<accession>A0A7W4KFQ3</accession>
<name>A0A7W4KFQ3_9PROT</name>
<evidence type="ECO:0000313" key="3">
    <source>
        <dbReference type="Proteomes" id="UP000540556"/>
    </source>
</evidence>
<protein>
    <submittedName>
        <fullName evidence="2">Cation:proton antiporter</fullName>
    </submittedName>
</protein>
<reference evidence="2 3" key="1">
    <citation type="submission" date="2020-04" db="EMBL/GenBank/DDBJ databases">
        <title>Description of novel Gluconacetobacter.</title>
        <authorList>
            <person name="Sombolestani A."/>
        </authorList>
    </citation>
    <scope>NUCLEOTIDE SEQUENCE [LARGE SCALE GENOMIC DNA]</scope>
    <source>
        <strain evidence="2 3">LMG 27800</strain>
    </source>
</reference>
<evidence type="ECO:0000256" key="1">
    <source>
        <dbReference type="SAM" id="Phobius"/>
    </source>
</evidence>
<organism evidence="2 3">
    <name type="scientific">Gluconacetobacter takamatsuzukensis</name>
    <dbReference type="NCBI Taxonomy" id="1286190"/>
    <lineage>
        <taxon>Bacteria</taxon>
        <taxon>Pseudomonadati</taxon>
        <taxon>Pseudomonadota</taxon>
        <taxon>Alphaproteobacteria</taxon>
        <taxon>Acetobacterales</taxon>
        <taxon>Acetobacteraceae</taxon>
        <taxon>Gluconacetobacter</taxon>
    </lineage>
</organism>
<evidence type="ECO:0000313" key="2">
    <source>
        <dbReference type="EMBL" id="MBB2206119.1"/>
    </source>
</evidence>
<dbReference type="EMBL" id="JABEQK010000011">
    <property type="protein sequence ID" value="MBB2206119.1"/>
    <property type="molecule type" value="Genomic_DNA"/>
</dbReference>
<keyword evidence="1" id="KW-1133">Transmembrane helix</keyword>
<proteinExistence type="predicted"/>
<keyword evidence="1" id="KW-0472">Membrane</keyword>
<sequence length="86" mass="9330">MLVIVAWLAVFGFLRLRETLDALHAVAFLNVAGSIMLTLVCVTVDGLSTRTIKCALVALLFVFGGAVVSLMIGRAYLHRVAEEERP</sequence>
<dbReference type="InterPro" id="IPR005133">
    <property type="entry name" value="PhaG_MnhG_YufB"/>
</dbReference>
<keyword evidence="1" id="KW-0812">Transmembrane</keyword>
<dbReference type="RefSeq" id="WP_182950651.1">
    <property type="nucleotide sequence ID" value="NZ_JABEQK010000011.1"/>
</dbReference>
<dbReference type="AlphaFoldDB" id="A0A7W4KFQ3"/>
<comment type="caution">
    <text evidence="2">The sequence shown here is derived from an EMBL/GenBank/DDBJ whole genome shotgun (WGS) entry which is preliminary data.</text>
</comment>
<dbReference type="Pfam" id="PF03334">
    <property type="entry name" value="PhaG_MnhG_YufB"/>
    <property type="match status" value="1"/>
</dbReference>
<dbReference type="GO" id="GO:0015297">
    <property type="term" value="F:antiporter activity"/>
    <property type="evidence" value="ECO:0007669"/>
    <property type="project" value="InterPro"/>
</dbReference>
<dbReference type="GO" id="GO:0098662">
    <property type="term" value="P:inorganic cation transmembrane transport"/>
    <property type="evidence" value="ECO:0007669"/>
    <property type="project" value="InterPro"/>
</dbReference>
<feature type="transmembrane region" description="Helical" evidence="1">
    <location>
        <begin position="54"/>
        <end position="77"/>
    </location>
</feature>
<gene>
    <name evidence="2" type="ORF">HLH27_14005</name>
</gene>